<dbReference type="STRING" id="35608.A0A2U1KFS9"/>
<dbReference type="OrthoDB" id="539995at2759"/>
<gene>
    <name evidence="1" type="ORF">CTI12_AA607740</name>
</gene>
<protein>
    <submittedName>
        <fullName evidence="1">Protein N-terminal asparagine amidohydrolase</fullName>
    </submittedName>
</protein>
<comment type="caution">
    <text evidence="1">The sequence shown here is derived from an EMBL/GenBank/DDBJ whole genome shotgun (WGS) entry which is preliminary data.</text>
</comment>
<evidence type="ECO:0000313" key="1">
    <source>
        <dbReference type="EMBL" id="PWA35640.1"/>
    </source>
</evidence>
<proteinExistence type="predicted"/>
<organism evidence="1 2">
    <name type="scientific">Artemisia annua</name>
    <name type="common">Sweet wormwood</name>
    <dbReference type="NCBI Taxonomy" id="35608"/>
    <lineage>
        <taxon>Eukaryota</taxon>
        <taxon>Viridiplantae</taxon>
        <taxon>Streptophyta</taxon>
        <taxon>Embryophyta</taxon>
        <taxon>Tracheophyta</taxon>
        <taxon>Spermatophyta</taxon>
        <taxon>Magnoliopsida</taxon>
        <taxon>eudicotyledons</taxon>
        <taxon>Gunneridae</taxon>
        <taxon>Pentapetalae</taxon>
        <taxon>asterids</taxon>
        <taxon>campanulids</taxon>
        <taxon>Asterales</taxon>
        <taxon>Asteraceae</taxon>
        <taxon>Asteroideae</taxon>
        <taxon>Anthemideae</taxon>
        <taxon>Artemisiinae</taxon>
        <taxon>Artemisia</taxon>
    </lineage>
</organism>
<reference evidence="1 2" key="1">
    <citation type="journal article" date="2018" name="Mol. Plant">
        <title>The genome of Artemisia annua provides insight into the evolution of Asteraceae family and artemisinin biosynthesis.</title>
        <authorList>
            <person name="Shen Q."/>
            <person name="Zhang L."/>
            <person name="Liao Z."/>
            <person name="Wang S."/>
            <person name="Yan T."/>
            <person name="Shi P."/>
            <person name="Liu M."/>
            <person name="Fu X."/>
            <person name="Pan Q."/>
            <person name="Wang Y."/>
            <person name="Lv Z."/>
            <person name="Lu X."/>
            <person name="Zhang F."/>
            <person name="Jiang W."/>
            <person name="Ma Y."/>
            <person name="Chen M."/>
            <person name="Hao X."/>
            <person name="Li L."/>
            <person name="Tang Y."/>
            <person name="Lv G."/>
            <person name="Zhou Y."/>
            <person name="Sun X."/>
            <person name="Brodelius P.E."/>
            <person name="Rose J.K.C."/>
            <person name="Tang K."/>
        </authorList>
    </citation>
    <scope>NUCLEOTIDE SEQUENCE [LARGE SCALE GENOMIC DNA]</scope>
    <source>
        <strain evidence="2">cv. Huhao1</strain>
        <tissue evidence="1">Leaf</tissue>
    </source>
</reference>
<dbReference type="Proteomes" id="UP000245207">
    <property type="component" value="Unassembled WGS sequence"/>
</dbReference>
<name>A0A2U1KFS9_ARTAN</name>
<keyword evidence="1" id="KW-0378">Hydrolase</keyword>
<keyword evidence="2" id="KW-1185">Reference proteome</keyword>
<dbReference type="EMBL" id="PKPP01019667">
    <property type="protein sequence ID" value="PWA35640.1"/>
    <property type="molecule type" value="Genomic_DNA"/>
</dbReference>
<dbReference type="AlphaFoldDB" id="A0A2U1KFS9"/>
<dbReference type="GO" id="GO:0016787">
    <property type="term" value="F:hydrolase activity"/>
    <property type="evidence" value="ECO:0007669"/>
    <property type="project" value="UniProtKB-KW"/>
</dbReference>
<accession>A0A2U1KFS9</accession>
<evidence type="ECO:0000313" key="2">
    <source>
        <dbReference type="Proteomes" id="UP000245207"/>
    </source>
</evidence>
<sequence>MSCLEFLRAIFFDLEYYGVTYTLAGGNLGLYAGGDMVTALMEHDHLVSASCSFRATIERKFSVPEESGSQSSVQAKCVYVFQREYAIVDPALVEKRVLLF</sequence>